<protein>
    <recommendedName>
        <fullName evidence="1">HTH marR-type domain-containing protein</fullName>
    </recommendedName>
</protein>
<dbReference type="STRING" id="1454373.ACMU_10015"/>
<keyword evidence="3" id="KW-1185">Reference proteome</keyword>
<dbReference type="Gene3D" id="1.10.10.10">
    <property type="entry name" value="Winged helix-like DNA-binding domain superfamily/Winged helix DNA-binding domain"/>
    <property type="match status" value="1"/>
</dbReference>
<dbReference type="OrthoDB" id="8906692at2"/>
<dbReference type="PROSITE" id="PS50995">
    <property type="entry name" value="HTH_MARR_2"/>
    <property type="match status" value="1"/>
</dbReference>
<dbReference type="SUPFAM" id="SSF46785">
    <property type="entry name" value="Winged helix' DNA-binding domain"/>
    <property type="match status" value="1"/>
</dbReference>
<feature type="domain" description="HTH marR-type" evidence="1">
    <location>
        <begin position="5"/>
        <end position="138"/>
    </location>
</feature>
<dbReference type="InterPro" id="IPR036390">
    <property type="entry name" value="WH_DNA-bd_sf"/>
</dbReference>
<evidence type="ECO:0000313" key="2">
    <source>
        <dbReference type="EMBL" id="KAJ56084.1"/>
    </source>
</evidence>
<dbReference type="SMART" id="SM00347">
    <property type="entry name" value="HTH_MARR"/>
    <property type="match status" value="1"/>
</dbReference>
<sequence length="144" mass="15840">MLHLERFLPYRLNRVAEAVSDEIRPIYKGLHGMNRPEWRVLVALAHIGPATATALCRHSAQHKTKVSRAVVALEKRRWITRDNDPADRRSEILQLNAAGHAAYRQIAGPVADADAAIQAKLAPGDRAALEQGLAALERAMGLVD</sequence>
<dbReference type="Pfam" id="PF12802">
    <property type="entry name" value="MarR_2"/>
    <property type="match status" value="1"/>
</dbReference>
<name>A0A037ZKB9_9RHOB</name>
<dbReference type="InterPro" id="IPR036388">
    <property type="entry name" value="WH-like_DNA-bd_sf"/>
</dbReference>
<dbReference type="PANTHER" id="PTHR33164">
    <property type="entry name" value="TRANSCRIPTIONAL REGULATOR, MARR FAMILY"/>
    <property type="match status" value="1"/>
</dbReference>
<evidence type="ECO:0000313" key="3">
    <source>
        <dbReference type="Proteomes" id="UP000026249"/>
    </source>
</evidence>
<gene>
    <name evidence="2" type="ORF">ACMU_10015</name>
</gene>
<dbReference type="InterPro" id="IPR039422">
    <property type="entry name" value="MarR/SlyA-like"/>
</dbReference>
<dbReference type="GO" id="GO:0006950">
    <property type="term" value="P:response to stress"/>
    <property type="evidence" value="ECO:0007669"/>
    <property type="project" value="TreeGrafter"/>
</dbReference>
<dbReference type="PANTHER" id="PTHR33164:SF57">
    <property type="entry name" value="MARR-FAMILY TRANSCRIPTIONAL REGULATOR"/>
    <property type="match status" value="1"/>
</dbReference>
<comment type="caution">
    <text evidence="2">The sequence shown here is derived from an EMBL/GenBank/DDBJ whole genome shotgun (WGS) entry which is preliminary data.</text>
</comment>
<dbReference type="AlphaFoldDB" id="A0A037ZKB9"/>
<dbReference type="EMBL" id="JFKE01000003">
    <property type="protein sequence ID" value="KAJ56084.1"/>
    <property type="molecule type" value="Genomic_DNA"/>
</dbReference>
<accession>A0A037ZKB9</accession>
<dbReference type="GO" id="GO:0003700">
    <property type="term" value="F:DNA-binding transcription factor activity"/>
    <property type="evidence" value="ECO:0007669"/>
    <property type="project" value="InterPro"/>
</dbReference>
<organism evidence="2 3">
    <name type="scientific">Actibacterium mucosum KCTC 23349</name>
    <dbReference type="NCBI Taxonomy" id="1454373"/>
    <lineage>
        <taxon>Bacteria</taxon>
        <taxon>Pseudomonadati</taxon>
        <taxon>Pseudomonadota</taxon>
        <taxon>Alphaproteobacteria</taxon>
        <taxon>Rhodobacterales</taxon>
        <taxon>Roseobacteraceae</taxon>
        <taxon>Actibacterium</taxon>
    </lineage>
</organism>
<reference evidence="2 3" key="1">
    <citation type="submission" date="2014-03" db="EMBL/GenBank/DDBJ databases">
        <title>Draft Genome Sequence of Actibacterium mucosum KCTC 23349, a Marine Alphaproteobacterium with Complex Ionic Requirements Isolated from Mediterranean Seawater at Malvarrosa Beach, Valencia, Spain.</title>
        <authorList>
            <person name="Arahal D.R."/>
            <person name="Shao Z."/>
            <person name="Lai Q."/>
            <person name="Pujalte M.J."/>
        </authorList>
    </citation>
    <scope>NUCLEOTIDE SEQUENCE [LARGE SCALE GENOMIC DNA]</scope>
    <source>
        <strain evidence="2 3">KCTC 23349</strain>
    </source>
</reference>
<dbReference type="InterPro" id="IPR000835">
    <property type="entry name" value="HTH_MarR-typ"/>
</dbReference>
<evidence type="ECO:0000259" key="1">
    <source>
        <dbReference type="PROSITE" id="PS50995"/>
    </source>
</evidence>
<dbReference type="Proteomes" id="UP000026249">
    <property type="component" value="Unassembled WGS sequence"/>
</dbReference>
<proteinExistence type="predicted"/>